<dbReference type="AlphaFoldDB" id="A0AAE3KMT7"/>
<gene>
    <name evidence="2" type="ORF">NJ959_14030</name>
</gene>
<dbReference type="GO" id="GO:0003824">
    <property type="term" value="F:catalytic activity"/>
    <property type="evidence" value="ECO:0007669"/>
    <property type="project" value="InterPro"/>
</dbReference>
<evidence type="ECO:0000259" key="1">
    <source>
        <dbReference type="PROSITE" id="PS51340"/>
    </source>
</evidence>
<keyword evidence="3" id="KW-1185">Reference proteome</keyword>
<dbReference type="GO" id="GO:0030151">
    <property type="term" value="F:molybdenum ion binding"/>
    <property type="evidence" value="ECO:0007669"/>
    <property type="project" value="InterPro"/>
</dbReference>
<feature type="domain" description="MOSC" evidence="1">
    <location>
        <begin position="75"/>
        <end position="263"/>
    </location>
</feature>
<dbReference type="GO" id="GO:0030170">
    <property type="term" value="F:pyridoxal phosphate binding"/>
    <property type="evidence" value="ECO:0007669"/>
    <property type="project" value="InterPro"/>
</dbReference>
<dbReference type="InterPro" id="IPR011037">
    <property type="entry name" value="Pyrv_Knase-like_insert_dom_sf"/>
</dbReference>
<dbReference type="InterPro" id="IPR005302">
    <property type="entry name" value="MoCF_Sase_C"/>
</dbReference>
<dbReference type="SUPFAM" id="SSF50800">
    <property type="entry name" value="PK beta-barrel domain-like"/>
    <property type="match status" value="1"/>
</dbReference>
<proteinExistence type="predicted"/>
<sequence>MSNILPYLAGIYIYPIKSFDAVSVTEANILQSGALANDREFALFDGQGNFVNGKRHTKIHQIRSSFDLSSRSLALSIQGSEQKNIFHIDKDRIKLESWLSNYFSFPVKIEQNSILGFPDDTNAPGPTIISTATLELITSWFPGLTVEDIRCRFRANLEIGGVPPFWEDRLFGKEGELVQFTIGKVVFAGVNPCQRCIVPTRDGITGESYQNFQKIFVDKRKETLPDWIVRSRFNHFYRLSVNTRVVESQEGKVLHLGERGNMIKY</sequence>
<dbReference type="Pfam" id="PF03476">
    <property type="entry name" value="MOSC_N"/>
    <property type="match status" value="1"/>
</dbReference>
<dbReference type="Proteomes" id="UP001204953">
    <property type="component" value="Unassembled WGS sequence"/>
</dbReference>
<dbReference type="InterPro" id="IPR005303">
    <property type="entry name" value="MOCOS_middle"/>
</dbReference>
<dbReference type="SUPFAM" id="SSF141673">
    <property type="entry name" value="MOSC N-terminal domain-like"/>
    <property type="match status" value="1"/>
</dbReference>
<name>A0AAE3KMT7_9CYAN</name>
<comment type="caution">
    <text evidence="2">The sequence shown here is derived from an EMBL/GenBank/DDBJ whole genome shotgun (WGS) entry which is preliminary data.</text>
</comment>
<dbReference type="PROSITE" id="PS51340">
    <property type="entry name" value="MOSC"/>
    <property type="match status" value="1"/>
</dbReference>
<dbReference type="Pfam" id="PF03473">
    <property type="entry name" value="MOSC"/>
    <property type="match status" value="1"/>
</dbReference>
<evidence type="ECO:0000313" key="2">
    <source>
        <dbReference type="EMBL" id="MCP2729569.1"/>
    </source>
</evidence>
<evidence type="ECO:0000313" key="3">
    <source>
        <dbReference type="Proteomes" id="UP001204953"/>
    </source>
</evidence>
<protein>
    <submittedName>
        <fullName evidence="2">MOSC N-terminal beta barrel domain-containing protein</fullName>
    </submittedName>
</protein>
<organism evidence="2 3">
    <name type="scientific">Limnofasciculus baicalensis BBK-W-15</name>
    <dbReference type="NCBI Taxonomy" id="2699891"/>
    <lineage>
        <taxon>Bacteria</taxon>
        <taxon>Bacillati</taxon>
        <taxon>Cyanobacteriota</taxon>
        <taxon>Cyanophyceae</taxon>
        <taxon>Coleofasciculales</taxon>
        <taxon>Coleofasciculaceae</taxon>
        <taxon>Limnofasciculus</taxon>
        <taxon>Limnofasciculus baicalensis</taxon>
    </lineage>
</organism>
<reference evidence="2" key="1">
    <citation type="submission" date="2022-06" db="EMBL/GenBank/DDBJ databases">
        <title>New cyanobacteria of genus Symplocastrum in benthos of Lake Baikal.</title>
        <authorList>
            <person name="Sorokovikova E."/>
            <person name="Tikhonova I."/>
            <person name="Krasnopeev A."/>
            <person name="Evseev P."/>
            <person name="Gladkikh A."/>
            <person name="Belykh O."/>
        </authorList>
    </citation>
    <scope>NUCLEOTIDE SEQUENCE</scope>
    <source>
        <strain evidence="2">BBK-W-15</strain>
    </source>
</reference>
<dbReference type="EMBL" id="JAMZMM010000125">
    <property type="protein sequence ID" value="MCP2729569.1"/>
    <property type="molecule type" value="Genomic_DNA"/>
</dbReference>
<accession>A0AAE3KMT7</accession>
<dbReference type="RefSeq" id="WP_254012350.1">
    <property type="nucleotide sequence ID" value="NZ_JAMZMM010000125.1"/>
</dbReference>